<evidence type="ECO:0000256" key="2">
    <source>
        <dbReference type="SAM" id="MobiDB-lite"/>
    </source>
</evidence>
<dbReference type="EMBL" id="JAUSVK010000001">
    <property type="protein sequence ID" value="MDQ0393342.1"/>
    <property type="molecule type" value="Genomic_DNA"/>
</dbReference>
<feature type="region of interest" description="Disordered" evidence="2">
    <location>
        <begin position="132"/>
        <end position="155"/>
    </location>
</feature>
<evidence type="ECO:0000256" key="1">
    <source>
        <dbReference type="ARBA" id="ARBA00009199"/>
    </source>
</evidence>
<evidence type="ECO:0000313" key="4">
    <source>
        <dbReference type="EMBL" id="MDQ0393342.1"/>
    </source>
</evidence>
<reference evidence="4 5" key="1">
    <citation type="submission" date="2023-07" db="EMBL/GenBank/DDBJ databases">
        <title>Genomic Encyclopedia of Type Strains, Phase IV (KMG-IV): sequencing the most valuable type-strain genomes for metagenomic binning, comparative biology and taxonomic classification.</title>
        <authorList>
            <person name="Goeker M."/>
        </authorList>
    </citation>
    <scope>NUCLEOTIDE SEQUENCE [LARGE SCALE GENOMIC DNA]</scope>
    <source>
        <strain evidence="4 5">DSM 5896</strain>
    </source>
</reference>
<keyword evidence="5" id="KW-1185">Reference proteome</keyword>
<accession>A0ABU0FFF8</accession>
<organism evidence="4 5">
    <name type="scientific">Labrys monachus</name>
    <dbReference type="NCBI Taxonomy" id="217067"/>
    <lineage>
        <taxon>Bacteria</taxon>
        <taxon>Pseudomonadati</taxon>
        <taxon>Pseudomonadota</taxon>
        <taxon>Alphaproteobacteria</taxon>
        <taxon>Hyphomicrobiales</taxon>
        <taxon>Xanthobacteraceae</taxon>
        <taxon>Labrys</taxon>
    </lineage>
</organism>
<protein>
    <submittedName>
        <fullName evidence="4">Asp-tRNA(Asn)/Glu-tRNA(Gln) amidotransferase A subunit family amidase</fullName>
    </submittedName>
</protein>
<dbReference type="InterPro" id="IPR000120">
    <property type="entry name" value="Amidase"/>
</dbReference>
<feature type="domain" description="Amidase" evidence="3">
    <location>
        <begin position="31"/>
        <end position="418"/>
    </location>
</feature>
<dbReference type="PANTHER" id="PTHR11895">
    <property type="entry name" value="TRANSAMIDASE"/>
    <property type="match status" value="1"/>
</dbReference>
<evidence type="ECO:0000313" key="5">
    <source>
        <dbReference type="Proteomes" id="UP001237448"/>
    </source>
</evidence>
<sequence length="432" mass="45933">MNRQARPFAALSAVELAQAIHAGDLDPETLARACLDRIAEREPLLKAWAYLDPAEVLRRARELAKRPSLGPLHGVPVAIKDVIDTADMPTDHNSPLYNDHRPGADAPCVETLRAAGALIIGKTETTEFAAAGRNPCTRNPHDATRTSGGSSAGSAAAVADGQVPLALGTQTGGSTMRPASFCGAYALKPTWGTVSREGVKLYSLSLDTVSWYGRSVADLDLVAAVFGIGAEPVPPPPVAGLRIALCRSPEWQVTEPSMRAAFDRAGRALGELGAGISMLDLPDAFSRLSAAHKVILFSEGRAAFLNLYRNRYDLLHEDFRHRVENRDGFSNEDLVAAYDLSAQCRMAFDGIAADYDAILTPSAPGEAPVGTGPGNPALNQIWTLLHVPCVNLPLWRGESGLPLGLTLTGPRFADRRLLGVARAIEAALAPEM</sequence>
<dbReference type="SUPFAM" id="SSF75304">
    <property type="entry name" value="Amidase signature (AS) enzymes"/>
    <property type="match status" value="1"/>
</dbReference>
<dbReference type="Proteomes" id="UP001237448">
    <property type="component" value="Unassembled WGS sequence"/>
</dbReference>
<dbReference type="InterPro" id="IPR023631">
    <property type="entry name" value="Amidase_dom"/>
</dbReference>
<comment type="caution">
    <text evidence="4">The sequence shown here is derived from an EMBL/GenBank/DDBJ whole genome shotgun (WGS) entry which is preliminary data.</text>
</comment>
<dbReference type="Gene3D" id="3.90.1300.10">
    <property type="entry name" value="Amidase signature (AS) domain"/>
    <property type="match status" value="1"/>
</dbReference>
<dbReference type="PANTHER" id="PTHR11895:SF7">
    <property type="entry name" value="GLUTAMYL-TRNA(GLN) AMIDOTRANSFERASE SUBUNIT A, MITOCHONDRIAL"/>
    <property type="match status" value="1"/>
</dbReference>
<gene>
    <name evidence="4" type="ORF">J3R73_003134</name>
</gene>
<dbReference type="RefSeq" id="WP_307428539.1">
    <property type="nucleotide sequence ID" value="NZ_JAUSVK010000001.1"/>
</dbReference>
<dbReference type="InterPro" id="IPR036928">
    <property type="entry name" value="AS_sf"/>
</dbReference>
<dbReference type="Pfam" id="PF01425">
    <property type="entry name" value="Amidase"/>
    <property type="match status" value="1"/>
</dbReference>
<comment type="similarity">
    <text evidence="1">Belongs to the amidase family.</text>
</comment>
<proteinExistence type="inferred from homology"/>
<name>A0ABU0FFF8_9HYPH</name>
<evidence type="ECO:0000259" key="3">
    <source>
        <dbReference type="Pfam" id="PF01425"/>
    </source>
</evidence>